<dbReference type="Proteomes" id="UP000053766">
    <property type="component" value="Unassembled WGS sequence"/>
</dbReference>
<dbReference type="OrthoDB" id="410267at2759"/>
<evidence type="ECO:0000256" key="3">
    <source>
        <dbReference type="ARBA" id="ARBA00022692"/>
    </source>
</evidence>
<evidence type="ECO:0008006" key="9">
    <source>
        <dbReference type="Google" id="ProtNLM"/>
    </source>
</evidence>
<dbReference type="SUPFAM" id="SSF103473">
    <property type="entry name" value="MFS general substrate transporter"/>
    <property type="match status" value="1"/>
</dbReference>
<dbReference type="Pfam" id="PF07690">
    <property type="entry name" value="MFS_1"/>
    <property type="match status" value="1"/>
</dbReference>
<dbReference type="InterPro" id="IPR052983">
    <property type="entry name" value="MFS_Riboflavin_Transporter"/>
</dbReference>
<feature type="transmembrane region" description="Helical" evidence="6">
    <location>
        <begin position="60"/>
        <end position="80"/>
    </location>
</feature>
<keyword evidence="4 6" id="KW-1133">Transmembrane helix</keyword>
<evidence type="ECO:0000256" key="4">
    <source>
        <dbReference type="ARBA" id="ARBA00022989"/>
    </source>
</evidence>
<sequence length="294" mass="32372">MKDKCPGHWLWRLAKPFVNCLSTYRVVLKSDFFVGFFLIDVVFRSGIAITYVALQQSFALTLLTMGLIASTGGSMAYNAILTTAQRWFPDSVGLAGGIIVAGYGCGAFILSPLQTTFINPLNYRVNSDGFYTQEDLLQKVPQVFIVMALLFALLQIVGLPFVGQPLEEPDVETAILIIDRSQKSISTQLKSPLFCVLFISLTCCAIWVQLISALYKAYGQLFIYNDLFLSFVGSMASIFNSCGRVIWGVIADRTSYQFPMAIVCTIGASLVWLLPAVQISSNQVAFLISVSHFS</sequence>
<dbReference type="PANTHER" id="PTHR43385">
    <property type="entry name" value="RIBOFLAVIN TRANSPORTER RIBJ"/>
    <property type="match status" value="1"/>
</dbReference>
<keyword evidence="5 6" id="KW-0472">Membrane</keyword>
<feature type="transmembrane region" description="Helical" evidence="6">
    <location>
        <begin position="256"/>
        <end position="274"/>
    </location>
</feature>
<dbReference type="GO" id="GO:0016020">
    <property type="term" value="C:membrane"/>
    <property type="evidence" value="ECO:0007669"/>
    <property type="project" value="UniProtKB-SubCell"/>
</dbReference>
<gene>
    <name evidence="7" type="ORF">DICVIV_09641</name>
</gene>
<reference evidence="7 8" key="1">
    <citation type="submission" date="2013-11" db="EMBL/GenBank/DDBJ databases">
        <title>Draft genome of the bovine lungworm Dictyocaulus viviparus.</title>
        <authorList>
            <person name="Mitreva M."/>
        </authorList>
    </citation>
    <scope>NUCLEOTIDE SEQUENCE [LARGE SCALE GENOMIC DNA]</scope>
    <source>
        <strain evidence="7 8">HannoverDv2000</strain>
    </source>
</reference>
<reference evidence="8" key="2">
    <citation type="journal article" date="2016" name="Sci. Rep.">
        <title>Dictyocaulus viviparus genome, variome and transcriptome elucidate lungworm biology and support future intervention.</title>
        <authorList>
            <person name="McNulty S.N."/>
            <person name="Strube C."/>
            <person name="Rosa B.A."/>
            <person name="Martin J.C."/>
            <person name="Tyagi R."/>
            <person name="Choi Y.J."/>
            <person name="Wang Q."/>
            <person name="Hallsworth Pepin K."/>
            <person name="Zhang X."/>
            <person name="Ozersky P."/>
            <person name="Wilson R.K."/>
            <person name="Sternberg P.W."/>
            <person name="Gasser R.B."/>
            <person name="Mitreva M."/>
        </authorList>
    </citation>
    <scope>NUCLEOTIDE SEQUENCE [LARGE SCALE GENOMIC DNA]</scope>
    <source>
        <strain evidence="8">HannoverDv2000</strain>
    </source>
</reference>
<feature type="transmembrane region" description="Helical" evidence="6">
    <location>
        <begin position="32"/>
        <end position="53"/>
    </location>
</feature>
<feature type="transmembrane region" description="Helical" evidence="6">
    <location>
        <begin position="92"/>
        <end position="113"/>
    </location>
</feature>
<proteinExistence type="predicted"/>
<dbReference type="InterPro" id="IPR011701">
    <property type="entry name" value="MFS"/>
</dbReference>
<feature type="transmembrane region" description="Helical" evidence="6">
    <location>
        <begin position="191"/>
        <end position="215"/>
    </location>
</feature>
<keyword evidence="2" id="KW-0813">Transport</keyword>
<dbReference type="GO" id="GO:0022857">
    <property type="term" value="F:transmembrane transporter activity"/>
    <property type="evidence" value="ECO:0007669"/>
    <property type="project" value="InterPro"/>
</dbReference>
<dbReference type="EMBL" id="KN716482">
    <property type="protein sequence ID" value="KJH44325.1"/>
    <property type="molecule type" value="Genomic_DNA"/>
</dbReference>
<dbReference type="InterPro" id="IPR036259">
    <property type="entry name" value="MFS_trans_sf"/>
</dbReference>
<accession>A0A0D8XI49</accession>
<dbReference type="AlphaFoldDB" id="A0A0D8XI49"/>
<organism evidence="7 8">
    <name type="scientific">Dictyocaulus viviparus</name>
    <name type="common">Bovine lungworm</name>
    <dbReference type="NCBI Taxonomy" id="29172"/>
    <lineage>
        <taxon>Eukaryota</taxon>
        <taxon>Metazoa</taxon>
        <taxon>Ecdysozoa</taxon>
        <taxon>Nematoda</taxon>
        <taxon>Chromadorea</taxon>
        <taxon>Rhabditida</taxon>
        <taxon>Rhabditina</taxon>
        <taxon>Rhabditomorpha</taxon>
        <taxon>Strongyloidea</taxon>
        <taxon>Metastrongylidae</taxon>
        <taxon>Dictyocaulus</taxon>
    </lineage>
</organism>
<keyword evidence="8" id="KW-1185">Reference proteome</keyword>
<name>A0A0D8XI49_DICVI</name>
<feature type="transmembrane region" description="Helical" evidence="6">
    <location>
        <begin position="227"/>
        <end position="250"/>
    </location>
</feature>
<comment type="subcellular location">
    <subcellularLocation>
        <location evidence="1">Membrane</location>
        <topology evidence="1">Multi-pass membrane protein</topology>
    </subcellularLocation>
</comment>
<feature type="transmembrane region" description="Helical" evidence="6">
    <location>
        <begin position="143"/>
        <end position="162"/>
    </location>
</feature>
<keyword evidence="3 6" id="KW-0812">Transmembrane</keyword>
<evidence type="ECO:0000256" key="2">
    <source>
        <dbReference type="ARBA" id="ARBA00022448"/>
    </source>
</evidence>
<dbReference type="PANTHER" id="PTHR43385:SF1">
    <property type="entry name" value="RIBOFLAVIN TRANSPORTER RIBJ"/>
    <property type="match status" value="1"/>
</dbReference>
<evidence type="ECO:0000313" key="8">
    <source>
        <dbReference type="Proteomes" id="UP000053766"/>
    </source>
</evidence>
<evidence type="ECO:0000256" key="5">
    <source>
        <dbReference type="ARBA" id="ARBA00023136"/>
    </source>
</evidence>
<protein>
    <recommendedName>
        <fullName evidence="9">Oxalate:formate antiporter</fullName>
    </recommendedName>
</protein>
<evidence type="ECO:0000313" key="7">
    <source>
        <dbReference type="EMBL" id="KJH44325.1"/>
    </source>
</evidence>
<evidence type="ECO:0000256" key="6">
    <source>
        <dbReference type="SAM" id="Phobius"/>
    </source>
</evidence>
<evidence type="ECO:0000256" key="1">
    <source>
        <dbReference type="ARBA" id="ARBA00004141"/>
    </source>
</evidence>